<sequence length="479" mass="51258">MGKWTPDYIDEVLQHKVSSLVTGAIRRAAVEKDIQPMTYECFVKELDTGDSFTTTIIDILVKEVADRQHRLNPTDRRLVADRTVRALRSLASARPYIGGRPARHVSRRHILSDYPGAPHMDTDLIDDEDDDELASFLDPPPPPSVLEGTRINSEIYDALNPWPHNPPSSVTAPRVIPASPSPVSDEWPVIRPWSAAGGASTAPSTLSRQASIRRAQRSRVVDFNEFTHRRRITNRDARGESATGAEAREGNAGTGSTSAPAAPTSTSAWSSGGAVRRFFPFPPRSSFNNLARRAISPATAPSFFEYSPESPSQTFGPHYYEIVGSALPIRSSSADASTAPGPSTAVGAETPDDVLTRAPRLRRGGVRPPETLPRPRSPVFVVTASPTLQAASAGADDDMAPIDVMPLEPMSTLDPSMARIQASTDAEPTPSPPEPPTPASGAAALGARSVTDDIVGALLAVEELVSYPTPGSTENENLT</sequence>
<feature type="region of interest" description="Disordered" evidence="1">
    <location>
        <begin position="194"/>
        <end position="214"/>
    </location>
</feature>
<evidence type="ECO:0000313" key="3">
    <source>
        <dbReference type="Proteomes" id="UP000284842"/>
    </source>
</evidence>
<keyword evidence="3" id="KW-1185">Reference proteome</keyword>
<feature type="region of interest" description="Disordered" evidence="1">
    <location>
        <begin position="231"/>
        <end position="272"/>
    </location>
</feature>
<dbReference type="AlphaFoldDB" id="A0A409YHZ7"/>
<dbReference type="STRING" id="181874.A0A409YHZ7"/>
<proteinExistence type="predicted"/>
<dbReference type="Proteomes" id="UP000284842">
    <property type="component" value="Unassembled WGS sequence"/>
</dbReference>
<gene>
    <name evidence="2" type="ORF">CVT24_002132</name>
</gene>
<feature type="compositionally biased region" description="Pro residues" evidence="1">
    <location>
        <begin position="429"/>
        <end position="438"/>
    </location>
</feature>
<dbReference type="EMBL" id="NHTK01001156">
    <property type="protein sequence ID" value="PPR02649.1"/>
    <property type="molecule type" value="Genomic_DNA"/>
</dbReference>
<organism evidence="2 3">
    <name type="scientific">Panaeolus cyanescens</name>
    <dbReference type="NCBI Taxonomy" id="181874"/>
    <lineage>
        <taxon>Eukaryota</taxon>
        <taxon>Fungi</taxon>
        <taxon>Dikarya</taxon>
        <taxon>Basidiomycota</taxon>
        <taxon>Agaricomycotina</taxon>
        <taxon>Agaricomycetes</taxon>
        <taxon>Agaricomycetidae</taxon>
        <taxon>Agaricales</taxon>
        <taxon>Agaricineae</taxon>
        <taxon>Galeropsidaceae</taxon>
        <taxon>Panaeolus</taxon>
    </lineage>
</organism>
<dbReference type="InParanoid" id="A0A409YHZ7"/>
<reference evidence="2 3" key="1">
    <citation type="journal article" date="2018" name="Evol. Lett.">
        <title>Horizontal gene cluster transfer increased hallucinogenic mushroom diversity.</title>
        <authorList>
            <person name="Reynolds H.T."/>
            <person name="Vijayakumar V."/>
            <person name="Gluck-Thaler E."/>
            <person name="Korotkin H.B."/>
            <person name="Matheny P.B."/>
            <person name="Slot J.C."/>
        </authorList>
    </citation>
    <scope>NUCLEOTIDE SEQUENCE [LARGE SCALE GENOMIC DNA]</scope>
    <source>
        <strain evidence="2 3">2629</strain>
    </source>
</reference>
<feature type="region of interest" description="Disordered" evidence="1">
    <location>
        <begin position="332"/>
        <end position="352"/>
    </location>
</feature>
<evidence type="ECO:0000256" key="1">
    <source>
        <dbReference type="SAM" id="MobiDB-lite"/>
    </source>
</evidence>
<protein>
    <submittedName>
        <fullName evidence="2">Uncharacterized protein</fullName>
    </submittedName>
</protein>
<feature type="compositionally biased region" description="Low complexity" evidence="1">
    <location>
        <begin position="194"/>
        <end position="213"/>
    </location>
</feature>
<comment type="caution">
    <text evidence="2">The sequence shown here is derived from an EMBL/GenBank/DDBJ whole genome shotgun (WGS) entry which is preliminary data.</text>
</comment>
<feature type="compositionally biased region" description="Low complexity" evidence="1">
    <location>
        <begin position="254"/>
        <end position="272"/>
    </location>
</feature>
<feature type="region of interest" description="Disordered" evidence="1">
    <location>
        <begin position="420"/>
        <end position="446"/>
    </location>
</feature>
<name>A0A409YHZ7_9AGAR</name>
<accession>A0A409YHZ7</accession>
<dbReference type="OrthoDB" id="3253137at2759"/>
<evidence type="ECO:0000313" key="2">
    <source>
        <dbReference type="EMBL" id="PPR02649.1"/>
    </source>
</evidence>